<accession>A0ABR1WFM0</accession>
<comment type="caution">
    <text evidence="4">The sequence shown here is derived from an EMBL/GenBank/DDBJ whole genome shotgun (WGS) entry which is preliminary data.</text>
</comment>
<gene>
    <name evidence="4" type="ORF">PG996_000056</name>
</gene>
<evidence type="ECO:0000313" key="4">
    <source>
        <dbReference type="EMBL" id="KAK8081275.1"/>
    </source>
</evidence>
<dbReference type="Proteomes" id="UP001446871">
    <property type="component" value="Unassembled WGS sequence"/>
</dbReference>
<feature type="domain" description="Nephrocystin 3-like N-terminal" evidence="2">
    <location>
        <begin position="109"/>
        <end position="197"/>
    </location>
</feature>
<sequence>MQELLTRNHVSNVRNFEDVTGGQFITVGSFEPPLVEANRQGHAPEYLSQNELAMQEKMCTLMAESEILGSFSFPSMTTRQEHIEKAHTKTFRWVHEEPGPAKRSWHNLVAWLRHGNGIYWVNGKLASGKSTLMKHLYEHSTTRNALSCWSKDRPVEISSFFFWDSGDEDQKSQRGLLRSLLLQIFQRHRNMLQHVLPDTWGAHYARARALLSRKGLSPDSPLIPPKPPELILPQLRQAFHDLLVSLKGQVNLCFFIDGLDEYAGDYQELAEFLQQNADLSGVKFCISSRPLPVFEQAFRDSPGLRLQDLTKRDIKEYVSCHLYSHRYTSQLERRNPDEIAQLIAEIVHKARGVFLWVKLVTRSLLRGLSDYNRISDLKKRLSYLPSDLEALYKHILDGSDPFYKMQMSQIFQVFRAAQSRSPGLVTLFNLSWADDEDGLLVETATIRPCTGVHVKERCEVMEARLKSVCAGLLETANPRSWGLGPDCRVLYLHRTVADWLEKPEVWASLASITAGTGFSPNLAMLKSRIMMLKTWNPEYHGRMDMNIVVDALNYARGAESDLQCGFPKLLDQLDAATEFHWRNTKGFASHLRPKSSLLPKSTFSMFSYSSSSSSDSSTESWYSFPNDAESESGDIIAINSQTLHSSVSAIPIPTHEPPPVCPEEELEGRLFQEIGLDLPHWSQSIEVPGGRTLGGHATFFDLARAFGLTHYVDAKYDAGHAFVEHEVSHWLLMQAFSGTCGSASTNTTRPKDPDPELVERILASGIDPNLSFDGGMTPWQGALLDAFWHLSRGPQTPLDHPQAWRQKAQAWAQILEHFLAHGAEPHCPAVRLKHLPGFPRVTPRALVEVYDINSLADEARRLEACINSEVVRRTTRPKHTLIAPAKAPDAIHSTMAIKDPARTPDNGVERRGIIQWLFSQGT</sequence>
<name>A0ABR1WFM0_9PEZI</name>
<keyword evidence="5" id="KW-1185">Reference proteome</keyword>
<evidence type="ECO:0000259" key="2">
    <source>
        <dbReference type="Pfam" id="PF24883"/>
    </source>
</evidence>
<dbReference type="InterPro" id="IPR027417">
    <property type="entry name" value="P-loop_NTPase"/>
</dbReference>
<protein>
    <recommendedName>
        <fullName evidence="6">NACHT domain-containing protein</fullName>
    </recommendedName>
</protein>
<dbReference type="SUPFAM" id="SSF52540">
    <property type="entry name" value="P-loop containing nucleoside triphosphate hydrolases"/>
    <property type="match status" value="1"/>
</dbReference>
<keyword evidence="1" id="KW-0677">Repeat</keyword>
<dbReference type="PANTHER" id="PTHR10039">
    <property type="entry name" value="AMELOGENIN"/>
    <property type="match status" value="1"/>
</dbReference>
<evidence type="ECO:0008006" key="6">
    <source>
        <dbReference type="Google" id="ProtNLM"/>
    </source>
</evidence>
<dbReference type="Pfam" id="PF25053">
    <property type="entry name" value="DUF7791"/>
    <property type="match status" value="1"/>
</dbReference>
<evidence type="ECO:0000259" key="3">
    <source>
        <dbReference type="Pfam" id="PF25053"/>
    </source>
</evidence>
<proteinExistence type="predicted"/>
<organism evidence="4 5">
    <name type="scientific">Apiospora saccharicola</name>
    <dbReference type="NCBI Taxonomy" id="335842"/>
    <lineage>
        <taxon>Eukaryota</taxon>
        <taxon>Fungi</taxon>
        <taxon>Dikarya</taxon>
        <taxon>Ascomycota</taxon>
        <taxon>Pezizomycotina</taxon>
        <taxon>Sordariomycetes</taxon>
        <taxon>Xylariomycetidae</taxon>
        <taxon>Amphisphaeriales</taxon>
        <taxon>Apiosporaceae</taxon>
        <taxon>Apiospora</taxon>
    </lineage>
</organism>
<evidence type="ECO:0000256" key="1">
    <source>
        <dbReference type="ARBA" id="ARBA00022737"/>
    </source>
</evidence>
<dbReference type="PANTHER" id="PTHR10039:SF5">
    <property type="entry name" value="NACHT DOMAIN-CONTAINING PROTEIN"/>
    <property type="match status" value="1"/>
</dbReference>
<dbReference type="EMBL" id="JAQQWM010000001">
    <property type="protein sequence ID" value="KAK8081275.1"/>
    <property type="molecule type" value="Genomic_DNA"/>
</dbReference>
<reference evidence="4 5" key="1">
    <citation type="submission" date="2023-01" db="EMBL/GenBank/DDBJ databases">
        <title>Analysis of 21 Apiospora genomes using comparative genomics revels a genus with tremendous synthesis potential of carbohydrate active enzymes and secondary metabolites.</title>
        <authorList>
            <person name="Sorensen T."/>
        </authorList>
    </citation>
    <scope>NUCLEOTIDE SEQUENCE [LARGE SCALE GENOMIC DNA]</scope>
    <source>
        <strain evidence="4 5">CBS 83171</strain>
    </source>
</reference>
<dbReference type="Pfam" id="PF24883">
    <property type="entry name" value="NPHP3_N"/>
    <property type="match status" value="1"/>
</dbReference>
<dbReference type="InterPro" id="IPR056693">
    <property type="entry name" value="DUF7791"/>
</dbReference>
<dbReference type="InterPro" id="IPR056884">
    <property type="entry name" value="NPHP3-like_N"/>
</dbReference>
<evidence type="ECO:0000313" key="5">
    <source>
        <dbReference type="Proteomes" id="UP001446871"/>
    </source>
</evidence>
<feature type="domain" description="DUF7791" evidence="3">
    <location>
        <begin position="400"/>
        <end position="538"/>
    </location>
</feature>